<evidence type="ECO:0000313" key="4">
    <source>
        <dbReference type="Proteomes" id="UP001218218"/>
    </source>
</evidence>
<feature type="non-terminal residue" evidence="3">
    <location>
        <position position="1"/>
    </location>
</feature>
<name>A0AAD7AGC7_9AGAR</name>
<organism evidence="3 4">
    <name type="scientific">Mycena albidolilacea</name>
    <dbReference type="NCBI Taxonomy" id="1033008"/>
    <lineage>
        <taxon>Eukaryota</taxon>
        <taxon>Fungi</taxon>
        <taxon>Dikarya</taxon>
        <taxon>Basidiomycota</taxon>
        <taxon>Agaricomycotina</taxon>
        <taxon>Agaricomycetes</taxon>
        <taxon>Agaricomycetidae</taxon>
        <taxon>Agaricales</taxon>
        <taxon>Marasmiineae</taxon>
        <taxon>Mycenaceae</taxon>
        <taxon>Mycena</taxon>
    </lineage>
</organism>
<comment type="caution">
    <text evidence="3">The sequence shown here is derived from an EMBL/GenBank/DDBJ whole genome shotgun (WGS) entry which is preliminary data.</text>
</comment>
<feature type="transmembrane region" description="Helical" evidence="2">
    <location>
        <begin position="170"/>
        <end position="190"/>
    </location>
</feature>
<keyword evidence="2" id="KW-1133">Transmembrane helix</keyword>
<evidence type="ECO:0000256" key="1">
    <source>
        <dbReference type="SAM" id="MobiDB-lite"/>
    </source>
</evidence>
<keyword evidence="2" id="KW-0812">Transmembrane</keyword>
<feature type="transmembrane region" description="Helical" evidence="2">
    <location>
        <begin position="249"/>
        <end position="273"/>
    </location>
</feature>
<feature type="transmembrane region" description="Helical" evidence="2">
    <location>
        <begin position="62"/>
        <end position="80"/>
    </location>
</feature>
<protein>
    <submittedName>
        <fullName evidence="3">Uncharacterized protein</fullName>
    </submittedName>
</protein>
<sequence length="355" mass="38459">MPYPAVPLLHRRPPTQQPWASLRLHSSAPSSHSMSNYTIDTHSFETYYDTALLSTFGTCTQLLLFGILLVLLFNTTYLLHTPVCASRGWLVAATCTMGLFAALHLALQIAGTVLSWRFFYFGVQGDAARALSVLNRGAVLKIVNDSLVVANNTVTDGIFIYRCYVIWGRGIKVVIVPALLLVAGTVMGSLGTPPPNQVGRLGDYRLVFGMLNLTTNLMLMALTAGRIWWIRRDVASVLEPSATRTYDTVLAMILESGAINCISIILFLTVARLNKHNSLAAISVFRAVIPQIMNIAPILILARVGSGRSVGDKTISSGALDSSCWRSDQQQSVVMRPANSSQPEVGQPGVEGPGK</sequence>
<feature type="compositionally biased region" description="Polar residues" evidence="1">
    <location>
        <begin position="321"/>
        <end position="341"/>
    </location>
</feature>
<keyword evidence="4" id="KW-1185">Reference proteome</keyword>
<dbReference type="EMBL" id="JARIHO010000007">
    <property type="protein sequence ID" value="KAJ7358097.1"/>
    <property type="molecule type" value="Genomic_DNA"/>
</dbReference>
<evidence type="ECO:0000256" key="2">
    <source>
        <dbReference type="SAM" id="Phobius"/>
    </source>
</evidence>
<feature type="transmembrane region" description="Helical" evidence="2">
    <location>
        <begin position="210"/>
        <end position="229"/>
    </location>
</feature>
<dbReference type="Proteomes" id="UP001218218">
    <property type="component" value="Unassembled WGS sequence"/>
</dbReference>
<proteinExistence type="predicted"/>
<dbReference type="AlphaFoldDB" id="A0AAD7AGC7"/>
<feature type="transmembrane region" description="Helical" evidence="2">
    <location>
        <begin position="279"/>
        <end position="302"/>
    </location>
</feature>
<feature type="transmembrane region" description="Helical" evidence="2">
    <location>
        <begin position="86"/>
        <end position="107"/>
    </location>
</feature>
<feature type="region of interest" description="Disordered" evidence="1">
    <location>
        <begin position="321"/>
        <end position="355"/>
    </location>
</feature>
<keyword evidence="2" id="KW-0472">Membrane</keyword>
<accession>A0AAD7AGC7</accession>
<evidence type="ECO:0000313" key="3">
    <source>
        <dbReference type="EMBL" id="KAJ7358097.1"/>
    </source>
</evidence>
<gene>
    <name evidence="3" type="ORF">DFH08DRAFT_847821</name>
</gene>
<reference evidence="3" key="1">
    <citation type="submission" date="2023-03" db="EMBL/GenBank/DDBJ databases">
        <title>Massive genome expansion in bonnet fungi (Mycena s.s.) driven by repeated elements and novel gene families across ecological guilds.</title>
        <authorList>
            <consortium name="Lawrence Berkeley National Laboratory"/>
            <person name="Harder C.B."/>
            <person name="Miyauchi S."/>
            <person name="Viragh M."/>
            <person name="Kuo A."/>
            <person name="Thoen E."/>
            <person name="Andreopoulos B."/>
            <person name="Lu D."/>
            <person name="Skrede I."/>
            <person name="Drula E."/>
            <person name="Henrissat B."/>
            <person name="Morin E."/>
            <person name="Kohler A."/>
            <person name="Barry K."/>
            <person name="LaButti K."/>
            <person name="Morin E."/>
            <person name="Salamov A."/>
            <person name="Lipzen A."/>
            <person name="Mereny Z."/>
            <person name="Hegedus B."/>
            <person name="Baldrian P."/>
            <person name="Stursova M."/>
            <person name="Weitz H."/>
            <person name="Taylor A."/>
            <person name="Grigoriev I.V."/>
            <person name="Nagy L.G."/>
            <person name="Martin F."/>
            <person name="Kauserud H."/>
        </authorList>
    </citation>
    <scope>NUCLEOTIDE SEQUENCE</scope>
    <source>
        <strain evidence="3">CBHHK002</strain>
    </source>
</reference>